<evidence type="ECO:0000313" key="3">
    <source>
        <dbReference type="EMBL" id="TDH65303.1"/>
    </source>
</evidence>
<gene>
    <name evidence="3" type="ORF">CCR75_004957</name>
</gene>
<evidence type="ECO:0000313" key="4">
    <source>
        <dbReference type="Proteomes" id="UP000294530"/>
    </source>
</evidence>
<sequence length="507" mass="56148">MTESGRRRVEQKGRFTITEIIPGSPSSAQLSSLTFLDDEMSIADFSTVDVALPTGDSCSEMAPLSLQQAPVEPSETVIDTIVASNARTTEKSLDGQPHETVSAPSISALTSAAEAEGAAVSSVSEVFSPLKAELPSQKYTSPKKMAQRIRRIKRRGRFTIIEMTSDSPTSRKNTDDVHLDDHRCVSVSAIGGTSASSAPQQGSTITRSADNLGRLVKPKRATRSMPRLRQTSSNRRSRRRSESPTREVIKAVDIMEPRNSLQQQQGFTKLQVQPELESSKNLNEAPMTNAIRASAAANVLASTSGAACRVSVASSDNEFASTIRMPSTRQVSTCSQPMTTHDRVSKPQQNSLIISTAQFLQQEETIASLIQQQCDLKQIISVLQEQQQQLMIIPSHIQKVNFNIGEIQDEQMRKLSLKVDALTAANESLHSMINAADREARHRALEIECLSEENDELRHRYGQLETRYMEERKQSFVLEEELQRVRSLSVTLQKLQFRQQQQLGQKA</sequence>
<dbReference type="OrthoDB" id="128279at2759"/>
<dbReference type="KEGG" id="blac:94348713"/>
<feature type="compositionally biased region" description="Polar residues" evidence="2">
    <location>
        <begin position="328"/>
        <end position="339"/>
    </location>
</feature>
<organism evidence="3 4">
    <name type="scientific">Bremia lactucae</name>
    <name type="common">Lettuce downy mildew</name>
    <dbReference type="NCBI Taxonomy" id="4779"/>
    <lineage>
        <taxon>Eukaryota</taxon>
        <taxon>Sar</taxon>
        <taxon>Stramenopiles</taxon>
        <taxon>Oomycota</taxon>
        <taxon>Peronosporomycetes</taxon>
        <taxon>Peronosporales</taxon>
        <taxon>Peronosporaceae</taxon>
        <taxon>Bremia</taxon>
    </lineage>
</organism>
<dbReference type="AlphaFoldDB" id="A0A976FEK0"/>
<reference evidence="3 4" key="1">
    <citation type="journal article" date="2021" name="Genome Biol.">
        <title>AFLAP: assembly-free linkage analysis pipeline using k-mers from genome sequencing data.</title>
        <authorList>
            <person name="Fletcher K."/>
            <person name="Zhang L."/>
            <person name="Gil J."/>
            <person name="Han R."/>
            <person name="Cavanaugh K."/>
            <person name="Michelmore R."/>
        </authorList>
    </citation>
    <scope>NUCLEOTIDE SEQUENCE [LARGE SCALE GENOMIC DNA]</scope>
    <source>
        <strain evidence="3 4">SF5</strain>
    </source>
</reference>
<keyword evidence="1" id="KW-0175">Coiled coil</keyword>
<feature type="coiled-coil region" evidence="1">
    <location>
        <begin position="447"/>
        <end position="474"/>
    </location>
</feature>
<proteinExistence type="predicted"/>
<dbReference type="GeneID" id="94348713"/>
<evidence type="ECO:0000256" key="2">
    <source>
        <dbReference type="SAM" id="MobiDB-lite"/>
    </source>
</evidence>
<evidence type="ECO:0000256" key="1">
    <source>
        <dbReference type="SAM" id="Coils"/>
    </source>
</evidence>
<feature type="compositionally biased region" description="Polar residues" evidence="2">
    <location>
        <begin position="191"/>
        <end position="209"/>
    </location>
</feature>
<accession>A0A976FEK0</accession>
<name>A0A976FEK0_BRELC</name>
<dbReference type="RefSeq" id="XP_067814802.1">
    <property type="nucleotide sequence ID" value="XM_067963042.1"/>
</dbReference>
<dbReference type="Proteomes" id="UP000294530">
    <property type="component" value="Unassembled WGS sequence"/>
</dbReference>
<dbReference type="EMBL" id="SHOA02000001">
    <property type="protein sequence ID" value="TDH65303.1"/>
    <property type="molecule type" value="Genomic_DNA"/>
</dbReference>
<keyword evidence="4" id="KW-1185">Reference proteome</keyword>
<feature type="region of interest" description="Disordered" evidence="2">
    <location>
        <begin position="191"/>
        <end position="246"/>
    </location>
</feature>
<feature type="region of interest" description="Disordered" evidence="2">
    <location>
        <begin position="328"/>
        <end position="347"/>
    </location>
</feature>
<comment type="caution">
    <text evidence="3">The sequence shown here is derived from an EMBL/GenBank/DDBJ whole genome shotgun (WGS) entry which is preliminary data.</text>
</comment>
<protein>
    <submittedName>
        <fullName evidence="3">Uncharacterized protein</fullName>
    </submittedName>
</protein>